<proteinExistence type="predicted"/>
<dbReference type="PANTHER" id="PTHR47843">
    <property type="entry name" value="BTB DOMAIN-CONTAINING PROTEIN-RELATED"/>
    <property type="match status" value="1"/>
</dbReference>
<feature type="compositionally biased region" description="Basic residues" evidence="1">
    <location>
        <begin position="272"/>
        <end position="285"/>
    </location>
</feature>
<organism evidence="2 3">
    <name type="scientific">Byssochlamys spectabilis (strain No. 5 / NBRC 109023)</name>
    <name type="common">Paecilomyces variotii</name>
    <dbReference type="NCBI Taxonomy" id="1356009"/>
    <lineage>
        <taxon>Eukaryota</taxon>
        <taxon>Fungi</taxon>
        <taxon>Dikarya</taxon>
        <taxon>Ascomycota</taxon>
        <taxon>Pezizomycotina</taxon>
        <taxon>Eurotiomycetes</taxon>
        <taxon>Eurotiomycetidae</taxon>
        <taxon>Eurotiales</taxon>
        <taxon>Thermoascaceae</taxon>
        <taxon>Paecilomyces</taxon>
    </lineage>
</organism>
<dbReference type="OrthoDB" id="448954at2759"/>
<dbReference type="AlphaFoldDB" id="V5FHG0"/>
<dbReference type="EMBL" id="BAUL01000188">
    <property type="protein sequence ID" value="GAD97144.1"/>
    <property type="molecule type" value="Genomic_DNA"/>
</dbReference>
<keyword evidence="3" id="KW-1185">Reference proteome</keyword>
<gene>
    <name evidence="2" type="ORF">PVAR5_5815</name>
</gene>
<evidence type="ECO:0000256" key="1">
    <source>
        <dbReference type="SAM" id="MobiDB-lite"/>
    </source>
</evidence>
<evidence type="ECO:0000313" key="3">
    <source>
        <dbReference type="Proteomes" id="UP000018001"/>
    </source>
</evidence>
<protein>
    <recommendedName>
        <fullName evidence="4">BTB domain-containing protein</fullName>
    </recommendedName>
</protein>
<dbReference type="InParanoid" id="V5FHG0"/>
<evidence type="ECO:0008006" key="4">
    <source>
        <dbReference type="Google" id="ProtNLM"/>
    </source>
</evidence>
<evidence type="ECO:0000313" key="2">
    <source>
        <dbReference type="EMBL" id="GAD97144.1"/>
    </source>
</evidence>
<comment type="caution">
    <text evidence="2">The sequence shown here is derived from an EMBL/GenBank/DDBJ whole genome shotgun (WGS) entry which is preliminary data.</text>
</comment>
<feature type="compositionally biased region" description="Low complexity" evidence="1">
    <location>
        <begin position="315"/>
        <end position="332"/>
    </location>
</feature>
<accession>V5FHG0</accession>
<feature type="compositionally biased region" description="Pro residues" evidence="1">
    <location>
        <begin position="205"/>
        <end position="215"/>
    </location>
</feature>
<feature type="compositionally biased region" description="Low complexity" evidence="1">
    <location>
        <begin position="362"/>
        <end position="371"/>
    </location>
</feature>
<dbReference type="PANTHER" id="PTHR47843:SF2">
    <property type="entry name" value="BTB DOMAIN-CONTAINING PROTEIN"/>
    <property type="match status" value="1"/>
</dbReference>
<feature type="compositionally biased region" description="Basic and acidic residues" evidence="1">
    <location>
        <begin position="348"/>
        <end position="358"/>
    </location>
</feature>
<dbReference type="eggNOG" id="ENOG502RS3Q">
    <property type="taxonomic scope" value="Eukaryota"/>
</dbReference>
<dbReference type="HOGENOM" id="CLU_036496_0_0_1"/>
<feature type="region of interest" description="Disordered" evidence="1">
    <location>
        <begin position="203"/>
        <end position="371"/>
    </location>
</feature>
<name>V5FHG0_BYSSN</name>
<reference evidence="3" key="1">
    <citation type="journal article" date="2014" name="Genome Announc.">
        <title>Draft genome sequence of the formaldehyde-resistant fungus Byssochlamys spectabilis No. 5 (anamorph Paecilomyces variotii No. 5) (NBRC109023).</title>
        <authorList>
            <person name="Oka T."/>
            <person name="Ekino K."/>
            <person name="Fukuda K."/>
            <person name="Nomura Y."/>
        </authorList>
    </citation>
    <scope>NUCLEOTIDE SEQUENCE [LARGE SCALE GENOMIC DNA]</scope>
    <source>
        <strain evidence="3">No. 5 / NBRC 109023</strain>
    </source>
</reference>
<sequence>MQLFSGGGRSPLAALLRLQDPAIVGIASAARPATANASAGIAHHVLPRSTAPDPYESIAPLGGWGRDNRREPSTKTTVALYIYRHIYKRPANGESGMESAREYNSIVHSPSFTFLVGPNHTRLTIQTALAKYVSKPLDLLMNNGETRESKHRIAVLEDEEVEVFVAFCEYAYTCDYSVPVPGSEHHGGENPWKGMFRSESVSSIIPPPVPTPPPGSVGTPERFDLNPFPSGHEPFPGHSHGPSPLGINASTENDRHPPTDDGPGESSELGGKKNKKGKKDKKKQRGPGGVSFDESALNLTPPSTPPPEQSEDYAKPAAGTETATATAAAPSAMGEWWNQSQQAGGEMIRTEEKEKDPEEQQEQQQHQQPQQLPFAPETLNTSFVPQNFNPLRPKEIDIWDEFSGLDYPFQKPMKDPSRLGSGPGVDLPYILFHAKLYVFASRYLIPALAQLCLQKLHKDLVVLSFAASKDDSQIQSHDYTTLMTIKAKMVLDLMHYTYTRTTRYEPVHPNSPTLLRENELRKLVTHYAACKVRELAAFTPMQLTAYPGVPGLDGTAVAGRFSTGGGLKDLLDTTTELASDLVFRMIA</sequence>
<dbReference type="Proteomes" id="UP000018001">
    <property type="component" value="Unassembled WGS sequence"/>
</dbReference>